<feature type="region of interest" description="Disordered" evidence="1">
    <location>
        <begin position="26"/>
        <end position="74"/>
    </location>
</feature>
<name>A0ABV0RE46_9TELE</name>
<gene>
    <name evidence="2" type="ORF">XENOCAPTIV_029240</name>
</gene>
<evidence type="ECO:0000313" key="3">
    <source>
        <dbReference type="Proteomes" id="UP001434883"/>
    </source>
</evidence>
<sequence>MPTKAQRSPRGPQLAQHIQEQEATQCELTTPGHGHNTRTNNTTPRIADPSHDAARDPQATPTSPVCRRTSTDAGAVTKQDHAVPLNTQPVTTTVFACVSVVILNVAMNADLYV</sequence>
<dbReference type="EMBL" id="JAHRIN010042846">
    <property type="protein sequence ID" value="MEQ2206430.1"/>
    <property type="molecule type" value="Genomic_DNA"/>
</dbReference>
<evidence type="ECO:0000313" key="2">
    <source>
        <dbReference type="EMBL" id="MEQ2206430.1"/>
    </source>
</evidence>
<evidence type="ECO:0000256" key="1">
    <source>
        <dbReference type="SAM" id="MobiDB-lite"/>
    </source>
</evidence>
<proteinExistence type="predicted"/>
<keyword evidence="3" id="KW-1185">Reference proteome</keyword>
<protein>
    <submittedName>
        <fullName evidence="2">Uncharacterized protein</fullName>
    </submittedName>
</protein>
<dbReference type="Proteomes" id="UP001434883">
    <property type="component" value="Unassembled WGS sequence"/>
</dbReference>
<feature type="compositionally biased region" description="Low complexity" evidence="1">
    <location>
        <begin position="29"/>
        <end position="45"/>
    </location>
</feature>
<reference evidence="2 3" key="1">
    <citation type="submission" date="2021-06" db="EMBL/GenBank/DDBJ databases">
        <authorList>
            <person name="Palmer J.M."/>
        </authorList>
    </citation>
    <scope>NUCLEOTIDE SEQUENCE [LARGE SCALE GENOMIC DNA]</scope>
    <source>
        <strain evidence="2 3">XC_2019</strain>
        <tissue evidence="2">Muscle</tissue>
    </source>
</reference>
<accession>A0ABV0RE46</accession>
<comment type="caution">
    <text evidence="2">The sequence shown here is derived from an EMBL/GenBank/DDBJ whole genome shotgun (WGS) entry which is preliminary data.</text>
</comment>
<organism evidence="2 3">
    <name type="scientific">Xenoophorus captivus</name>
    <dbReference type="NCBI Taxonomy" id="1517983"/>
    <lineage>
        <taxon>Eukaryota</taxon>
        <taxon>Metazoa</taxon>
        <taxon>Chordata</taxon>
        <taxon>Craniata</taxon>
        <taxon>Vertebrata</taxon>
        <taxon>Euteleostomi</taxon>
        <taxon>Actinopterygii</taxon>
        <taxon>Neopterygii</taxon>
        <taxon>Teleostei</taxon>
        <taxon>Neoteleostei</taxon>
        <taxon>Acanthomorphata</taxon>
        <taxon>Ovalentaria</taxon>
        <taxon>Atherinomorphae</taxon>
        <taxon>Cyprinodontiformes</taxon>
        <taxon>Goodeidae</taxon>
        <taxon>Xenoophorus</taxon>
    </lineage>
</organism>